<keyword evidence="3" id="KW-0547">Nucleotide-binding</keyword>
<dbReference type="EMBL" id="WTXG01000003">
    <property type="protein sequence ID" value="KAI0306397.1"/>
    <property type="molecule type" value="Genomic_DNA"/>
</dbReference>
<dbReference type="SMART" id="SM00382">
    <property type="entry name" value="AAA"/>
    <property type="match status" value="1"/>
</dbReference>
<dbReference type="PANTHER" id="PTHR46765:SF1">
    <property type="entry name" value="P-LOOP CONTAINING NUCLEOSIDE TRIPHOSPHATE HYDROLASES SUPERFAMILY PROTEIN"/>
    <property type="match status" value="1"/>
</dbReference>
<keyword evidence="11" id="KW-0378">Hydrolase</keyword>
<dbReference type="InterPro" id="IPR003959">
    <property type="entry name" value="ATPase_AAA_core"/>
</dbReference>
<dbReference type="Proteomes" id="UP001203297">
    <property type="component" value="Unassembled WGS sequence"/>
</dbReference>
<dbReference type="SUPFAM" id="SSF52540">
    <property type="entry name" value="P-loop containing nucleoside triphosphate hydrolases"/>
    <property type="match status" value="1"/>
</dbReference>
<dbReference type="Gene3D" id="3.40.50.300">
    <property type="entry name" value="P-loop containing nucleotide triphosphate hydrolases"/>
    <property type="match status" value="1"/>
</dbReference>
<reference evidence="11" key="1">
    <citation type="journal article" date="2022" name="New Phytol.">
        <title>Evolutionary transition to the ectomycorrhizal habit in the genomes of a hyperdiverse lineage of mushroom-forming fungi.</title>
        <authorList>
            <person name="Looney B."/>
            <person name="Miyauchi S."/>
            <person name="Morin E."/>
            <person name="Drula E."/>
            <person name="Courty P.E."/>
            <person name="Kohler A."/>
            <person name="Kuo A."/>
            <person name="LaButti K."/>
            <person name="Pangilinan J."/>
            <person name="Lipzen A."/>
            <person name="Riley R."/>
            <person name="Andreopoulos W."/>
            <person name="He G."/>
            <person name="Johnson J."/>
            <person name="Nolan M."/>
            <person name="Tritt A."/>
            <person name="Barry K.W."/>
            <person name="Grigoriev I.V."/>
            <person name="Nagy L.G."/>
            <person name="Hibbett D."/>
            <person name="Henrissat B."/>
            <person name="Matheny P.B."/>
            <person name="Labbe J."/>
            <person name="Martin F.M."/>
        </authorList>
    </citation>
    <scope>NUCLEOTIDE SEQUENCE</scope>
    <source>
        <strain evidence="11">BPL690</strain>
    </source>
</reference>
<dbReference type="Gene3D" id="1.10.8.60">
    <property type="match status" value="1"/>
</dbReference>
<evidence type="ECO:0000256" key="9">
    <source>
        <dbReference type="SAM" id="MobiDB-lite"/>
    </source>
</evidence>
<protein>
    <submittedName>
        <fullName evidence="11">P-loop containing nucleoside triphosphate hydrolase protein</fullName>
    </submittedName>
</protein>
<dbReference type="InterPro" id="IPR003593">
    <property type="entry name" value="AAA+_ATPase"/>
</dbReference>
<name>A0AAD4MC10_9AGAM</name>
<evidence type="ECO:0000256" key="4">
    <source>
        <dbReference type="ARBA" id="ARBA00022840"/>
    </source>
</evidence>
<dbReference type="GO" id="GO:0016887">
    <property type="term" value="F:ATP hydrolysis activity"/>
    <property type="evidence" value="ECO:0007669"/>
    <property type="project" value="InterPro"/>
</dbReference>
<evidence type="ECO:0000256" key="1">
    <source>
        <dbReference type="ARBA" id="ARBA00004123"/>
    </source>
</evidence>
<evidence type="ECO:0000256" key="2">
    <source>
        <dbReference type="ARBA" id="ARBA00022705"/>
    </source>
</evidence>
<dbReference type="PANTHER" id="PTHR46765">
    <property type="entry name" value="P-LOOP CONTAINING NUCLEOSIDE TRIPHOSPHATE HYDROLASES SUPERFAMILY PROTEIN"/>
    <property type="match status" value="1"/>
</dbReference>
<feature type="region of interest" description="Disordered" evidence="9">
    <location>
        <begin position="35"/>
        <end position="67"/>
    </location>
</feature>
<dbReference type="Pfam" id="PF00004">
    <property type="entry name" value="AAA"/>
    <property type="match status" value="1"/>
</dbReference>
<dbReference type="GO" id="GO:0005524">
    <property type="term" value="F:ATP binding"/>
    <property type="evidence" value="ECO:0007669"/>
    <property type="project" value="UniProtKB-KW"/>
</dbReference>
<gene>
    <name evidence="11" type="ORF">B0F90DRAFT_1808112</name>
</gene>
<comment type="similarity">
    <text evidence="8">Belongs to the activator 1 small subunits family. CTF18 subfamily.</text>
</comment>
<dbReference type="CDD" id="cd00009">
    <property type="entry name" value="AAA"/>
    <property type="match status" value="1"/>
</dbReference>
<accession>A0AAD4MC10</accession>
<dbReference type="InterPro" id="IPR027417">
    <property type="entry name" value="P-loop_NTPase"/>
</dbReference>
<keyword evidence="12" id="KW-1185">Reference proteome</keyword>
<dbReference type="InterPro" id="IPR047854">
    <property type="entry name" value="RFC_lid"/>
</dbReference>
<evidence type="ECO:0000256" key="8">
    <source>
        <dbReference type="ARBA" id="ARBA00043975"/>
    </source>
</evidence>
<evidence type="ECO:0000256" key="3">
    <source>
        <dbReference type="ARBA" id="ARBA00022741"/>
    </source>
</evidence>
<evidence type="ECO:0000256" key="7">
    <source>
        <dbReference type="ARBA" id="ARBA00023306"/>
    </source>
</evidence>
<dbReference type="GO" id="GO:0005634">
    <property type="term" value="C:nucleus"/>
    <property type="evidence" value="ECO:0007669"/>
    <property type="project" value="UniProtKB-SubCell"/>
</dbReference>
<comment type="subcellular location">
    <subcellularLocation>
        <location evidence="1">Nucleus</location>
    </subcellularLocation>
</comment>
<comment type="caution">
    <text evidence="11">The sequence shown here is derived from an EMBL/GenBank/DDBJ whole genome shotgun (WGS) entry which is preliminary data.</text>
</comment>
<keyword evidence="4" id="KW-0067">ATP-binding</keyword>
<evidence type="ECO:0000313" key="11">
    <source>
        <dbReference type="EMBL" id="KAI0306397.1"/>
    </source>
</evidence>
<evidence type="ECO:0000256" key="5">
    <source>
        <dbReference type="ARBA" id="ARBA00023125"/>
    </source>
</evidence>
<evidence type="ECO:0000313" key="12">
    <source>
        <dbReference type="Proteomes" id="UP001203297"/>
    </source>
</evidence>
<dbReference type="CDD" id="cd18140">
    <property type="entry name" value="HLD_clamp_RFC"/>
    <property type="match status" value="1"/>
</dbReference>
<keyword evidence="6" id="KW-0539">Nucleus</keyword>
<keyword evidence="7" id="KW-0131">Cell cycle</keyword>
<keyword evidence="2" id="KW-0235">DNA replication</keyword>
<keyword evidence="5" id="KW-0238">DNA-binding</keyword>
<organism evidence="11 12">
    <name type="scientific">Multifurca ochricompacta</name>
    <dbReference type="NCBI Taxonomy" id="376703"/>
    <lineage>
        <taxon>Eukaryota</taxon>
        <taxon>Fungi</taxon>
        <taxon>Dikarya</taxon>
        <taxon>Basidiomycota</taxon>
        <taxon>Agaricomycotina</taxon>
        <taxon>Agaricomycetes</taxon>
        <taxon>Russulales</taxon>
        <taxon>Russulaceae</taxon>
        <taxon>Multifurca</taxon>
    </lineage>
</organism>
<proteinExistence type="inferred from homology"/>
<evidence type="ECO:0000259" key="10">
    <source>
        <dbReference type="SMART" id="SM00382"/>
    </source>
</evidence>
<dbReference type="GO" id="GO:0003677">
    <property type="term" value="F:DNA binding"/>
    <property type="evidence" value="ECO:0007669"/>
    <property type="project" value="UniProtKB-KW"/>
</dbReference>
<feature type="domain" description="AAA+ ATPase" evidence="10">
    <location>
        <begin position="203"/>
        <end position="337"/>
    </location>
</feature>
<sequence>MANAQVEAFRPTGLLQIEDSDIGLPLSNSFVSNGLLGDPSSERPASSGQDTLPHCTSVAPTSPLRPNGLLDTTGVELPSSAPITLPRPSLRSSTFDGKTIFLKRRTRTTGTLKGHSTAQKPIGSLLNVPIHRLIDELSATTAQGLMQQPDAEETLWVDRYRPKRFTDLLGDERVHREVLSWVKQWDFYGERFASSEDELDRPQEKILLLSGPPGLGKTTLAHVVAKQADTIDARSGQVVDERIRPALESGYAVGSSKPVLVVIDEIDGATGDNSHGFINKLVQLTYEKTNKSRGKKKGDKSNQVLRRPIICICNDLYVSSLTKLRSLARVIRFTRPADIHVVKRLQDICDTEGLRADSRALSTLVGISLGDLRGCLNTLQFIKGRSQGVTEQLVRSATVGMKEADANYLSVLTDLFCPMSKKRVKDRGMGEADESKYVERLSCAVEATGALDRVALGCFEHYANLHRHDATFARYKKANEWLVAYDILSGSMRAEREYGVLQYLSYNLVPFFPLFQERGGPRVERPKADWEWHVKTRTNEEIYKSLARAARTGNARLAGHFCDLVSEPVLSLEFAPLLNRIISPPIRPVNSQVIRPEEKAVLSRLVNIMVSLELRFVQERAEDGQLVYKLDPPVDVFVTYDGKRAADIAPPRYAVRHLVSTEINAQLAVRHVEAIERMKATKPSIGAREANDIENNSSQDMGEGMFVASTAADEPPRKRAKTTTADVDAMEKPAVDFFGRPIMTPIANNKPVSSRQQATPVYRVSFKFKEGNSAAVRKPVKMASFL</sequence>
<dbReference type="InterPro" id="IPR053016">
    <property type="entry name" value="CTF18-RFC_complex"/>
</dbReference>
<evidence type="ECO:0000256" key="6">
    <source>
        <dbReference type="ARBA" id="ARBA00023242"/>
    </source>
</evidence>
<dbReference type="GO" id="GO:0006260">
    <property type="term" value="P:DNA replication"/>
    <property type="evidence" value="ECO:0007669"/>
    <property type="project" value="UniProtKB-KW"/>
</dbReference>
<dbReference type="AlphaFoldDB" id="A0AAD4MC10"/>